<proteinExistence type="predicted"/>
<dbReference type="Proteomes" id="UP000541558">
    <property type="component" value="Unassembled WGS sequence"/>
</dbReference>
<keyword evidence="2" id="KW-1185">Reference proteome</keyword>
<gene>
    <name evidence="1" type="ORF">D9611_012994</name>
</gene>
<evidence type="ECO:0000313" key="2">
    <source>
        <dbReference type="Proteomes" id="UP000541558"/>
    </source>
</evidence>
<sequence>MTSITRISSRIIGPKDDLCPGDIEETILSYLPLQDLQAMSLVSPGSPVVVGHLRGRVTRLLAALGLDPIQILDIMRETGAIISGSFALEIVNPGSCTPRDLNLYCGLGKGERVGALLGALQGIEPKQRCSADSTLPPSHVLNIDHPYRIDFTIRPRTHLLFHNTVLMNCVTGHEVICFYPQLTRDYVGLQNLRSVRSGTHDPEWVQRWDCLGYSVASNCGEQHQDHVYWSAQPSHGSCHHEYRNTSDALSARVAFTYDAPISDDSVPVLCWRLGFDLQGYNVTLQNSPAVFLFTADWSSERMKREAARDGAVIWNTYTAPLLADKLTIDPRLWKRCFP</sequence>
<reference evidence="1 2" key="1">
    <citation type="journal article" date="2020" name="ISME J.">
        <title>Uncovering the hidden diversity of litter-decomposition mechanisms in mushroom-forming fungi.</title>
        <authorList>
            <person name="Floudas D."/>
            <person name="Bentzer J."/>
            <person name="Ahren D."/>
            <person name="Johansson T."/>
            <person name="Persson P."/>
            <person name="Tunlid A."/>
        </authorList>
    </citation>
    <scope>NUCLEOTIDE SEQUENCE [LARGE SCALE GENOMIC DNA]</scope>
    <source>
        <strain evidence="1 2">CBS 175.51</strain>
    </source>
</reference>
<comment type="caution">
    <text evidence="1">The sequence shown here is derived from an EMBL/GenBank/DDBJ whole genome shotgun (WGS) entry which is preliminary data.</text>
</comment>
<evidence type="ECO:0000313" key="1">
    <source>
        <dbReference type="EMBL" id="KAF5311188.1"/>
    </source>
</evidence>
<protein>
    <submittedName>
        <fullName evidence="1">Uncharacterized protein</fullName>
    </submittedName>
</protein>
<dbReference type="EMBL" id="JAACJK010000228">
    <property type="protein sequence ID" value="KAF5311188.1"/>
    <property type="molecule type" value="Genomic_DNA"/>
</dbReference>
<dbReference type="AlphaFoldDB" id="A0A8H5ET89"/>
<name>A0A8H5ET89_9AGAR</name>
<organism evidence="1 2">
    <name type="scientific">Ephemerocybe angulata</name>
    <dbReference type="NCBI Taxonomy" id="980116"/>
    <lineage>
        <taxon>Eukaryota</taxon>
        <taxon>Fungi</taxon>
        <taxon>Dikarya</taxon>
        <taxon>Basidiomycota</taxon>
        <taxon>Agaricomycotina</taxon>
        <taxon>Agaricomycetes</taxon>
        <taxon>Agaricomycetidae</taxon>
        <taxon>Agaricales</taxon>
        <taxon>Agaricineae</taxon>
        <taxon>Psathyrellaceae</taxon>
        <taxon>Ephemerocybe</taxon>
    </lineage>
</organism>
<accession>A0A8H5ET89</accession>
<dbReference type="OrthoDB" id="3067340at2759"/>